<keyword evidence="5" id="KW-0333">Golgi apparatus</keyword>
<dbReference type="InterPro" id="IPR007577">
    <property type="entry name" value="GlycoTrfase_DXD_sugar-bd_CS"/>
</dbReference>
<protein>
    <recommendedName>
        <fullName evidence="7">Alpha 1,4-glycosyltransferase domain-containing protein</fullName>
    </recommendedName>
</protein>
<dbReference type="GO" id="GO:0000139">
    <property type="term" value="C:Golgi membrane"/>
    <property type="evidence" value="ECO:0007669"/>
    <property type="project" value="UniProtKB-SubCell"/>
</dbReference>
<organism evidence="8">
    <name type="scientific">Scylla olivacea</name>
    <name type="common">Orange mud crab</name>
    <name type="synonym">Cancer olivacea</name>
    <dbReference type="NCBI Taxonomy" id="85551"/>
    <lineage>
        <taxon>Eukaryota</taxon>
        <taxon>Metazoa</taxon>
        <taxon>Ecdysozoa</taxon>
        <taxon>Arthropoda</taxon>
        <taxon>Crustacea</taxon>
        <taxon>Multicrustacea</taxon>
        <taxon>Malacostraca</taxon>
        <taxon>Eumalacostraca</taxon>
        <taxon>Eucarida</taxon>
        <taxon>Decapoda</taxon>
        <taxon>Pleocyemata</taxon>
        <taxon>Brachyura</taxon>
        <taxon>Eubrachyura</taxon>
        <taxon>Portunoidea</taxon>
        <taxon>Portunidae</taxon>
        <taxon>Portuninae</taxon>
        <taxon>Scylla</taxon>
    </lineage>
</organism>
<dbReference type="InterPro" id="IPR029044">
    <property type="entry name" value="Nucleotide-diphossugar_trans"/>
</dbReference>
<evidence type="ECO:0000256" key="1">
    <source>
        <dbReference type="ARBA" id="ARBA00004323"/>
    </source>
</evidence>
<proteinExistence type="inferred from homology"/>
<dbReference type="PANTHER" id="PTHR12042:SF21">
    <property type="entry name" value="ALPHA1,4-GALACTOSYLTRANSFERASE 1-RELATED"/>
    <property type="match status" value="1"/>
</dbReference>
<keyword evidence="3" id="KW-0328">Glycosyltransferase</keyword>
<evidence type="ECO:0000313" key="8">
    <source>
        <dbReference type="EMBL" id="JAI67830.1"/>
    </source>
</evidence>
<keyword evidence="4" id="KW-0808">Transferase</keyword>
<dbReference type="AlphaFoldDB" id="A0A0P4WMI3"/>
<evidence type="ECO:0000256" key="6">
    <source>
        <dbReference type="ARBA" id="ARBA00023136"/>
    </source>
</evidence>
<name>A0A0P4WMI3_SCYOL</name>
<comment type="subcellular location">
    <subcellularLocation>
        <location evidence="1">Golgi apparatus membrane</location>
        <topology evidence="1">Single-pass type II membrane protein</topology>
    </subcellularLocation>
</comment>
<feature type="domain" description="Alpha 1,4-glycosyltransferase" evidence="7">
    <location>
        <begin position="139"/>
        <end position="268"/>
    </location>
</feature>
<dbReference type="GO" id="GO:0006688">
    <property type="term" value="P:glycosphingolipid biosynthetic process"/>
    <property type="evidence" value="ECO:0007669"/>
    <property type="project" value="TreeGrafter"/>
</dbReference>
<evidence type="ECO:0000256" key="2">
    <source>
        <dbReference type="ARBA" id="ARBA00009003"/>
    </source>
</evidence>
<accession>A0A0P4WMI3</accession>
<reference evidence="8" key="1">
    <citation type="submission" date="2015-09" db="EMBL/GenBank/DDBJ databases">
        <title>Scylla olivacea transcriptome.</title>
        <authorList>
            <person name="Ikhwanuddin M."/>
        </authorList>
    </citation>
    <scope>NUCLEOTIDE SEQUENCE</scope>
</reference>
<keyword evidence="6" id="KW-0472">Membrane</keyword>
<evidence type="ECO:0000256" key="4">
    <source>
        <dbReference type="ARBA" id="ARBA00022679"/>
    </source>
</evidence>
<evidence type="ECO:0000259" key="7">
    <source>
        <dbReference type="Pfam" id="PF04572"/>
    </source>
</evidence>
<evidence type="ECO:0000256" key="3">
    <source>
        <dbReference type="ARBA" id="ARBA00022676"/>
    </source>
</evidence>
<dbReference type="EMBL" id="GDRN01017394">
    <property type="protein sequence ID" value="JAI67829.1"/>
    <property type="molecule type" value="Transcribed_RNA"/>
</dbReference>
<dbReference type="Pfam" id="PF04572">
    <property type="entry name" value="Gb3_synth"/>
    <property type="match status" value="1"/>
</dbReference>
<sequence length="282" mass="32163">MLEMSCNPRPLYRSWCGLESWALQNRRSGVWLVMLGTAVDSTDGLLLALKQTYPNLHVVTVDLEWLFRDLPTNNLFSSGQWVDSTWPAKSLSNMVRLAVVWHYGGFYADFDTVCLRPTEHLRNVVGSQSAEYVNNAIFHFDRHHPFVHQNMERQNMNFNGALLNVNGVNIMSNTAKMACNTTNFDELVAKGRGLCQGFRVLPQSAFYPVSWENWRDIFRSGAGPNLMKELNSSFVLHAWNVFSAANPVRVGTRTLYDLVSSAYCPITKRRVVDEARVWDSLY</sequence>
<dbReference type="GO" id="GO:0016758">
    <property type="term" value="F:hexosyltransferase activity"/>
    <property type="evidence" value="ECO:0007669"/>
    <property type="project" value="TreeGrafter"/>
</dbReference>
<comment type="similarity">
    <text evidence="2">Belongs to the glycosyltransferase 32 family.</text>
</comment>
<dbReference type="SUPFAM" id="SSF53448">
    <property type="entry name" value="Nucleotide-diphospho-sugar transferases"/>
    <property type="match status" value="1"/>
</dbReference>
<dbReference type="InterPro" id="IPR007652">
    <property type="entry name" value="A1-4-GlycosylTfrase_dom"/>
</dbReference>
<dbReference type="InterPro" id="IPR051981">
    <property type="entry name" value="Glycosyltransf_32"/>
</dbReference>
<dbReference type="Gene3D" id="3.90.550.20">
    <property type="match status" value="1"/>
</dbReference>
<dbReference type="PANTHER" id="PTHR12042">
    <property type="entry name" value="LACTOSYLCERAMIDE 4-ALPHA-GALACTOSYLTRANSFERASE ALPHA- 1,4-GALACTOSYLTRANSFERASE"/>
    <property type="match status" value="1"/>
</dbReference>
<dbReference type="EMBL" id="GDRN01017393">
    <property type="protein sequence ID" value="JAI67830.1"/>
    <property type="molecule type" value="Transcribed_RNA"/>
</dbReference>
<dbReference type="Pfam" id="PF04488">
    <property type="entry name" value="Gly_transf_sug"/>
    <property type="match status" value="1"/>
</dbReference>
<evidence type="ECO:0000256" key="5">
    <source>
        <dbReference type="ARBA" id="ARBA00023034"/>
    </source>
</evidence>